<keyword evidence="2" id="KW-0663">Pyridoxal phosphate</keyword>
<dbReference type="GO" id="GO:0008838">
    <property type="term" value="F:diaminopropionate ammonia-lyase activity"/>
    <property type="evidence" value="ECO:0007669"/>
    <property type="project" value="InterPro"/>
</dbReference>
<dbReference type="NCBIfam" id="TIGR03528">
    <property type="entry name" value="2_3_DAP_am_ly"/>
    <property type="match status" value="1"/>
</dbReference>
<gene>
    <name evidence="4" type="ORF">QX51_14125</name>
</gene>
<dbReference type="InterPro" id="IPR019871">
    <property type="entry name" value="DiNH2propionate_NH3-lyase_sub"/>
</dbReference>
<comment type="caution">
    <text evidence="4">The sequence shown here is derived from an EMBL/GenBank/DDBJ whole genome shotgun (WGS) entry which is preliminary data.</text>
</comment>
<organism evidence="4 5">
    <name type="scientific">Terrisporobacter othiniensis</name>
    <dbReference type="NCBI Taxonomy" id="1577792"/>
    <lineage>
        <taxon>Bacteria</taxon>
        <taxon>Bacillati</taxon>
        <taxon>Bacillota</taxon>
        <taxon>Clostridia</taxon>
        <taxon>Peptostreptococcales</taxon>
        <taxon>Peptostreptococcaceae</taxon>
        <taxon>Terrisporobacter</taxon>
    </lineage>
</organism>
<dbReference type="Gene3D" id="3.40.50.1100">
    <property type="match status" value="2"/>
</dbReference>
<comment type="cofactor">
    <cofactor evidence="1">
        <name>pyridoxal 5'-phosphate</name>
        <dbReference type="ChEBI" id="CHEBI:597326"/>
    </cofactor>
</comment>
<evidence type="ECO:0000313" key="5">
    <source>
        <dbReference type="Proteomes" id="UP000031189"/>
    </source>
</evidence>
<dbReference type="InterPro" id="IPR010081">
    <property type="entry name" value="DiNH2opropionate_NH3_lyase"/>
</dbReference>
<dbReference type="NCBIfam" id="TIGR01747">
    <property type="entry name" value="diampropi_NH3ly"/>
    <property type="match status" value="1"/>
</dbReference>
<keyword evidence="4" id="KW-0456">Lyase</keyword>
<dbReference type="SUPFAM" id="SSF53686">
    <property type="entry name" value="Tryptophan synthase beta subunit-like PLP-dependent enzymes"/>
    <property type="match status" value="1"/>
</dbReference>
<dbReference type="PANTHER" id="PTHR42937">
    <property type="match status" value="1"/>
</dbReference>
<reference evidence="4 5" key="1">
    <citation type="submission" date="2014-12" db="EMBL/GenBank/DDBJ databases">
        <title>Draft genome sequence of Terrisporobacter sp. 08-306576, isolated from the blood culture of a bacteremia patient.</title>
        <authorList>
            <person name="Lund L.C."/>
            <person name="Sydenham T.V."/>
            <person name="Hogh S.V."/>
            <person name="Skov M.N."/>
            <person name="Kemp M."/>
            <person name="Justesen U.S."/>
        </authorList>
    </citation>
    <scope>NUCLEOTIDE SEQUENCE [LARGE SCALE GENOMIC DNA]</scope>
    <source>
        <strain evidence="4 5">08-306576</strain>
    </source>
</reference>
<dbReference type="GO" id="GO:0030170">
    <property type="term" value="F:pyridoxal phosphate binding"/>
    <property type="evidence" value="ECO:0007669"/>
    <property type="project" value="InterPro"/>
</dbReference>
<dbReference type="AlphaFoldDB" id="A0A0B3W252"/>
<sequence length="412" mass="45166">MISFEEQLGINVISTSTDNHNLPLFLNEEISDRVRNFHSSISNYKITPLISLNNLAKKLNIKGIYIKDESYRFNLNAFKGLGGLYAIFKIVCKKLNLDDSKTTFEDLQSPEIKEYLKDMVFITATDGNHGKGVAFAASKLGCKSIVLMPKGTVEVRAEAIRQVGAYEVTITDLNYDDAVRKAAKLAEENNWYLVQDTAWGGYEDVPNFITQGYTTMANEAYDQLQEYGIEKPTHLFLQAGVGSMAGGVLGYFANKYKGNPPITTIVEPKTVACIYKSALSGDGNPHAVTGDLQTIMAGLNCGEPNTATWPILRDFASFYAACPDYVSAKGMRILSSPIGDDKKIISGESGAVGLGLLSLLMERDELKKIKEAMNLNSDSVVLIFSTEGNTDPIGYDEIIYDGKNPSSFVEGR</sequence>
<dbReference type="GO" id="GO:1901605">
    <property type="term" value="P:alpha-amino acid metabolic process"/>
    <property type="evidence" value="ECO:0007669"/>
    <property type="project" value="UniProtKB-ARBA"/>
</dbReference>
<dbReference type="Proteomes" id="UP000031189">
    <property type="component" value="Unassembled WGS sequence"/>
</dbReference>
<dbReference type="PANTHER" id="PTHR42937:SF1">
    <property type="entry name" value="DIAMINOPROPIONATE AMMONIA-LYASE"/>
    <property type="match status" value="1"/>
</dbReference>
<accession>A0A0B3W252</accession>
<dbReference type="OrthoDB" id="34584at2"/>
<protein>
    <submittedName>
        <fullName evidence="4">Diaminopropionate ammonia-lyase</fullName>
    </submittedName>
</protein>
<keyword evidence="5" id="KW-1185">Reference proteome</keyword>
<dbReference type="EMBL" id="JWHR01000113">
    <property type="protein sequence ID" value="KHS56382.1"/>
    <property type="molecule type" value="Genomic_DNA"/>
</dbReference>
<dbReference type="RefSeq" id="WP_039680540.1">
    <property type="nucleotide sequence ID" value="NZ_JAWGXO010000008.1"/>
</dbReference>
<evidence type="ECO:0000259" key="3">
    <source>
        <dbReference type="Pfam" id="PF00291"/>
    </source>
</evidence>
<dbReference type="NCBIfam" id="NF006058">
    <property type="entry name" value="PRK08206.1"/>
    <property type="match status" value="1"/>
</dbReference>
<evidence type="ECO:0000256" key="1">
    <source>
        <dbReference type="ARBA" id="ARBA00001933"/>
    </source>
</evidence>
<dbReference type="STRING" id="1577792.QX51_14125"/>
<dbReference type="InterPro" id="IPR001926">
    <property type="entry name" value="TrpB-like_PALP"/>
</dbReference>
<name>A0A0B3W252_9FIRM</name>
<feature type="domain" description="Tryptophan synthase beta chain-like PALP" evidence="3">
    <location>
        <begin position="45"/>
        <end position="368"/>
    </location>
</feature>
<proteinExistence type="predicted"/>
<dbReference type="Pfam" id="PF00291">
    <property type="entry name" value="PALP"/>
    <property type="match status" value="1"/>
</dbReference>
<evidence type="ECO:0000313" key="4">
    <source>
        <dbReference type="EMBL" id="KHS56382.1"/>
    </source>
</evidence>
<evidence type="ECO:0000256" key="2">
    <source>
        <dbReference type="ARBA" id="ARBA00022898"/>
    </source>
</evidence>
<dbReference type="CDD" id="cd00640">
    <property type="entry name" value="Trp-synth-beta_II"/>
    <property type="match status" value="1"/>
</dbReference>
<dbReference type="InterPro" id="IPR036052">
    <property type="entry name" value="TrpB-like_PALP_sf"/>
</dbReference>